<organism evidence="1 2">
    <name type="scientific">Vibrio harveyi</name>
    <name type="common">Beneckea harveyi</name>
    <dbReference type="NCBI Taxonomy" id="669"/>
    <lineage>
        <taxon>Bacteria</taxon>
        <taxon>Pseudomonadati</taxon>
        <taxon>Pseudomonadota</taxon>
        <taxon>Gammaproteobacteria</taxon>
        <taxon>Vibrionales</taxon>
        <taxon>Vibrionaceae</taxon>
        <taxon>Vibrio</taxon>
    </lineage>
</organism>
<evidence type="ECO:0000313" key="1">
    <source>
        <dbReference type="EMBL" id="EKM29876.1"/>
    </source>
</evidence>
<dbReference type="AlphaFoldDB" id="A0A454CU01"/>
<comment type="caution">
    <text evidence="1">The sequence shown here is derived from an EMBL/GenBank/DDBJ whole genome shotgun (WGS) entry which is preliminary data.</text>
</comment>
<evidence type="ECO:0000313" key="2">
    <source>
        <dbReference type="Proteomes" id="UP000008367"/>
    </source>
</evidence>
<gene>
    <name evidence="1" type="ORF">VCHENC02_4345</name>
</gene>
<dbReference type="Proteomes" id="UP000008367">
    <property type="component" value="Unassembled WGS sequence"/>
</dbReference>
<name>A0A454CU01_VIBHA</name>
<protein>
    <submittedName>
        <fullName evidence="1">Uncharacterized protein</fullName>
    </submittedName>
</protein>
<proteinExistence type="predicted"/>
<dbReference type="EMBL" id="AJSR01001892">
    <property type="protein sequence ID" value="EKM29876.1"/>
    <property type="molecule type" value="Genomic_DNA"/>
</dbReference>
<reference evidence="1 2" key="1">
    <citation type="submission" date="2012-10" db="EMBL/GenBank/DDBJ databases">
        <title>Genome sequence of Vibrio Cholerae HENC-02.</title>
        <authorList>
            <person name="Eppinger M."/>
            <person name="Hasan N.A."/>
            <person name="Sengamalay N."/>
            <person name="Hine E."/>
            <person name="Su Q."/>
            <person name="Daugherty S.C."/>
            <person name="Young S."/>
            <person name="Sadzewicz L."/>
            <person name="Tallon L."/>
            <person name="Cebula T.A."/>
            <person name="Ravel J."/>
            <person name="Colwell R.R."/>
        </authorList>
    </citation>
    <scope>NUCLEOTIDE SEQUENCE [LARGE SCALE GENOMIC DNA]</scope>
    <source>
        <strain evidence="1 2">HENC-02</strain>
    </source>
</reference>
<accession>A0A454CU01</accession>
<sequence>MKFPHLHITAVWAKRGQRQRLGYIIMVKFSIRIVLSNGTT</sequence>